<proteinExistence type="predicted"/>
<evidence type="ECO:0000313" key="2">
    <source>
        <dbReference type="Proteomes" id="UP000012081"/>
    </source>
</evidence>
<dbReference type="AlphaFoldDB" id="M8D9X4"/>
<comment type="caution">
    <text evidence="1">The sequence shown here is derived from an EMBL/GenBank/DDBJ whole genome shotgun (WGS) entry which is preliminary data.</text>
</comment>
<sequence>MKKEKMPRGRWDTLLGSACPAHFQKGNRVQKQHVQEEFQGWTIKASTPFKRDLSGCPKDLRIFSFFIATAIRVCRQGKEERARKRGEGIFKSCFLRIGDYLGMYQETFFG</sequence>
<gene>
    <name evidence="1" type="ORF">I532_24009</name>
</gene>
<dbReference type="EMBL" id="APBN01000020">
    <property type="protein sequence ID" value="EMT50163.1"/>
    <property type="molecule type" value="Genomic_DNA"/>
</dbReference>
<name>M8D9X4_9BACL</name>
<dbReference type="STRING" id="1300222.I532_24009"/>
<reference evidence="1 2" key="1">
    <citation type="submission" date="2013-03" db="EMBL/GenBank/DDBJ databases">
        <title>Assembly of a new bacterial strain Brevibacillus borstelensis AK1.</title>
        <authorList>
            <person name="Rajan I."/>
            <person name="PoliReddy D."/>
            <person name="Sugumar T."/>
            <person name="Rathinam K."/>
            <person name="Alqarawi S."/>
            <person name="Khalil A.B."/>
            <person name="Sivakumar N."/>
        </authorList>
    </citation>
    <scope>NUCLEOTIDE SEQUENCE [LARGE SCALE GENOMIC DNA]</scope>
    <source>
        <strain evidence="1 2">AK1</strain>
    </source>
</reference>
<evidence type="ECO:0000313" key="1">
    <source>
        <dbReference type="EMBL" id="EMT50163.1"/>
    </source>
</evidence>
<accession>M8D9X4</accession>
<organism evidence="1 2">
    <name type="scientific">Brevibacillus borstelensis AK1</name>
    <dbReference type="NCBI Taxonomy" id="1300222"/>
    <lineage>
        <taxon>Bacteria</taxon>
        <taxon>Bacillati</taxon>
        <taxon>Bacillota</taxon>
        <taxon>Bacilli</taxon>
        <taxon>Bacillales</taxon>
        <taxon>Paenibacillaceae</taxon>
        <taxon>Brevibacillus</taxon>
    </lineage>
</organism>
<keyword evidence="2" id="KW-1185">Reference proteome</keyword>
<protein>
    <submittedName>
        <fullName evidence="1">Uncharacterized protein</fullName>
    </submittedName>
</protein>
<dbReference type="Proteomes" id="UP000012081">
    <property type="component" value="Unassembled WGS sequence"/>
</dbReference>